<feature type="signal peptide" evidence="1">
    <location>
        <begin position="1"/>
        <end position="21"/>
    </location>
</feature>
<dbReference type="AlphaFoldDB" id="A0A840EAH0"/>
<keyword evidence="1" id="KW-0732">Signal</keyword>
<organism evidence="2 3">
    <name type="scientific">Neolewinella aquimaris</name>
    <dbReference type="NCBI Taxonomy" id="1835722"/>
    <lineage>
        <taxon>Bacteria</taxon>
        <taxon>Pseudomonadati</taxon>
        <taxon>Bacteroidota</taxon>
        <taxon>Saprospiria</taxon>
        <taxon>Saprospirales</taxon>
        <taxon>Lewinellaceae</taxon>
        <taxon>Neolewinella</taxon>
    </lineage>
</organism>
<keyword evidence="3" id="KW-1185">Reference proteome</keyword>
<dbReference type="RefSeq" id="WP_183496654.1">
    <property type="nucleotide sequence ID" value="NZ_JACIFF010000008.1"/>
</dbReference>
<gene>
    <name evidence="2" type="ORF">GGR28_003051</name>
</gene>
<evidence type="ECO:0000256" key="1">
    <source>
        <dbReference type="SAM" id="SignalP"/>
    </source>
</evidence>
<comment type="caution">
    <text evidence="2">The sequence shown here is derived from an EMBL/GenBank/DDBJ whole genome shotgun (WGS) entry which is preliminary data.</text>
</comment>
<evidence type="ECO:0008006" key="4">
    <source>
        <dbReference type="Google" id="ProtNLM"/>
    </source>
</evidence>
<dbReference type="Proteomes" id="UP000576209">
    <property type="component" value="Unassembled WGS sequence"/>
</dbReference>
<proteinExistence type="predicted"/>
<feature type="chain" id="PRO_5032662462" description="Zinc ribbon domain-containing protein" evidence="1">
    <location>
        <begin position="22"/>
        <end position="227"/>
    </location>
</feature>
<reference evidence="2 3" key="1">
    <citation type="submission" date="2020-08" db="EMBL/GenBank/DDBJ databases">
        <title>Genomic Encyclopedia of Type Strains, Phase IV (KMG-IV): sequencing the most valuable type-strain genomes for metagenomic binning, comparative biology and taxonomic classification.</title>
        <authorList>
            <person name="Goeker M."/>
        </authorList>
    </citation>
    <scope>NUCLEOTIDE SEQUENCE [LARGE SCALE GENOMIC DNA]</scope>
    <source>
        <strain evidence="2 3">DSM 105137</strain>
    </source>
</reference>
<evidence type="ECO:0000313" key="3">
    <source>
        <dbReference type="Proteomes" id="UP000576209"/>
    </source>
</evidence>
<name>A0A840EAH0_9BACT</name>
<sequence>MKLALCSLPLVILFSCNFLHSPTNKLDALMLESSRLNLEINLLKQESDSIYASILDVVPDARKSDALVVLGQNKNQMAISQDSWGEWDGVITFGASIMNLFQDPEILEELEELMREDMDALKAIKLRHDELVVHQDEVIVESLAIIQEHPDILGEDGNREFVQAVHTHYTVQSWNEKGGLKGVFLDAIVDEMFSPSVSDGSICPVCGHLPAHARISCLKCGGDGYLD</sequence>
<dbReference type="EMBL" id="JACIFF010000008">
    <property type="protein sequence ID" value="MBB4080417.1"/>
    <property type="molecule type" value="Genomic_DNA"/>
</dbReference>
<protein>
    <recommendedName>
        <fullName evidence="4">Zinc ribbon domain-containing protein</fullName>
    </recommendedName>
</protein>
<dbReference type="PROSITE" id="PS51257">
    <property type="entry name" value="PROKAR_LIPOPROTEIN"/>
    <property type="match status" value="1"/>
</dbReference>
<evidence type="ECO:0000313" key="2">
    <source>
        <dbReference type="EMBL" id="MBB4080417.1"/>
    </source>
</evidence>
<accession>A0A840EAH0</accession>